<dbReference type="RefSeq" id="WP_066474884.1">
    <property type="nucleotide sequence ID" value="NZ_CBCRUZ010000009.1"/>
</dbReference>
<accession>A0ABX8SAI2</accession>
<protein>
    <submittedName>
        <fullName evidence="1">Uncharacterized protein</fullName>
    </submittedName>
</protein>
<proteinExistence type="predicted"/>
<dbReference type="Proteomes" id="UP000887023">
    <property type="component" value="Chromosome"/>
</dbReference>
<evidence type="ECO:0000313" key="1">
    <source>
        <dbReference type="EMBL" id="QXQ14864.1"/>
    </source>
</evidence>
<keyword evidence="2" id="KW-1185">Reference proteome</keyword>
<sequence>MTAATVVERIAAVVRAGLADQIPDAKVVDVDVDQLAAAIAAELELQHHTSTAGGFQYGIHPMTPPLDYPPTYEIESWSTRSWPVDPDAFEAYVQWHRDRGAEGLRLWQAGSTLPLPDHP</sequence>
<name>A0ABX8SAI2_9ACTN</name>
<evidence type="ECO:0000313" key="2">
    <source>
        <dbReference type="Proteomes" id="UP000887023"/>
    </source>
</evidence>
<dbReference type="EMBL" id="CP079105">
    <property type="protein sequence ID" value="QXQ14864.1"/>
    <property type="molecule type" value="Genomic_DNA"/>
</dbReference>
<organism evidence="1 2">
    <name type="scientific">Skermania pinensis</name>
    <dbReference type="NCBI Taxonomy" id="39122"/>
    <lineage>
        <taxon>Bacteria</taxon>
        <taxon>Bacillati</taxon>
        <taxon>Actinomycetota</taxon>
        <taxon>Actinomycetes</taxon>
        <taxon>Mycobacteriales</taxon>
        <taxon>Gordoniaceae</taxon>
        <taxon>Skermania</taxon>
    </lineage>
</organism>
<gene>
    <name evidence="1" type="ORF">KV203_05635</name>
</gene>
<reference evidence="1" key="1">
    <citation type="submission" date="2021-07" db="EMBL/GenBank/DDBJ databases">
        <title>Candidatus Kaistella beijingensis sp. nov. isolated from a municipal wastewater treatment plant is involved in sludge foaming.</title>
        <authorList>
            <person name="Song Y."/>
            <person name="Liu S.-J."/>
        </authorList>
    </citation>
    <scope>NUCLEOTIDE SEQUENCE</scope>
    <source>
        <strain evidence="1">DSM 43998</strain>
    </source>
</reference>